<proteinExistence type="predicted"/>
<accession>A0A368T4E1</accession>
<keyword evidence="6" id="KW-1185">Reference proteome</keyword>
<gene>
    <name evidence="5" type="ORF">DEF24_14850</name>
</gene>
<dbReference type="Proteomes" id="UP000253318">
    <property type="component" value="Unassembled WGS sequence"/>
</dbReference>
<dbReference type="SUPFAM" id="SSF53098">
    <property type="entry name" value="Ribonuclease H-like"/>
    <property type="match status" value="1"/>
</dbReference>
<dbReference type="Gene3D" id="3.30.420.10">
    <property type="entry name" value="Ribonuclease H-like superfamily/Ribonuclease H"/>
    <property type="match status" value="1"/>
</dbReference>
<dbReference type="InterPro" id="IPR012337">
    <property type="entry name" value="RNaseH-like_sf"/>
</dbReference>
<keyword evidence="2" id="KW-0378">Hydrolase</keyword>
<evidence type="ECO:0000313" key="6">
    <source>
        <dbReference type="Proteomes" id="UP000253318"/>
    </source>
</evidence>
<feature type="domain" description="Exonuclease" evidence="4">
    <location>
        <begin position="169"/>
        <end position="322"/>
    </location>
</feature>
<dbReference type="RefSeq" id="WP_114399219.1">
    <property type="nucleotide sequence ID" value="NZ_QEIM01000114.1"/>
</dbReference>
<dbReference type="GO" id="GO:0008408">
    <property type="term" value="F:3'-5' exonuclease activity"/>
    <property type="evidence" value="ECO:0007669"/>
    <property type="project" value="TreeGrafter"/>
</dbReference>
<keyword evidence="3" id="KW-0269">Exonuclease</keyword>
<dbReference type="AlphaFoldDB" id="A0A368T4E1"/>
<name>A0A368T4E1_9ACTN</name>
<evidence type="ECO:0000256" key="1">
    <source>
        <dbReference type="ARBA" id="ARBA00022722"/>
    </source>
</evidence>
<keyword evidence="1" id="KW-0540">Nuclease</keyword>
<evidence type="ECO:0000259" key="4">
    <source>
        <dbReference type="SMART" id="SM00479"/>
    </source>
</evidence>
<dbReference type="PANTHER" id="PTHR30231:SF4">
    <property type="entry name" value="PROTEIN NEN2"/>
    <property type="match status" value="1"/>
</dbReference>
<protein>
    <recommendedName>
        <fullName evidence="4">Exonuclease domain-containing protein</fullName>
    </recommendedName>
</protein>
<dbReference type="PANTHER" id="PTHR30231">
    <property type="entry name" value="DNA POLYMERASE III SUBUNIT EPSILON"/>
    <property type="match status" value="1"/>
</dbReference>
<dbReference type="CDD" id="cd06127">
    <property type="entry name" value="DEDDh"/>
    <property type="match status" value="1"/>
</dbReference>
<dbReference type="SMART" id="SM00479">
    <property type="entry name" value="EXOIII"/>
    <property type="match status" value="1"/>
</dbReference>
<dbReference type="GO" id="GO:0003676">
    <property type="term" value="F:nucleic acid binding"/>
    <property type="evidence" value="ECO:0007669"/>
    <property type="project" value="InterPro"/>
</dbReference>
<dbReference type="EMBL" id="QEIN01000109">
    <property type="protein sequence ID" value="RCV57652.1"/>
    <property type="molecule type" value="Genomic_DNA"/>
</dbReference>
<dbReference type="InterPro" id="IPR013520">
    <property type="entry name" value="Ribonucl_H"/>
</dbReference>
<evidence type="ECO:0000313" key="5">
    <source>
        <dbReference type="EMBL" id="RCV57652.1"/>
    </source>
</evidence>
<dbReference type="Pfam" id="PF00929">
    <property type="entry name" value="RNase_T"/>
    <property type="match status" value="1"/>
</dbReference>
<sequence length="334" mass="35103">MTPPEQLLRPVGAARTATALAVRTGWPIRTADIGELVAGGHLSVAGYFEGWPLYDRGEIDAVPADVVARLASRSGHGPASGRSVPPGAAIRDYAAHLAITHGLEVATVYRPHSGRWLLDWPPRPDGRPDPAGLRADLHAHPAGVYRRLVDLAPPAHRAVAAARRALAGGAVVLDTETTGLGAGAAIVEVAVVELATGAVLLDTLVSPDGVAVEPGARRRHRITDGELATAPTWPQVWPRLVAAVAGRAVLAYNAEFDRRLIRQAAARYGLPGARDWTWGCAMAWRGQAHRSRPGPLGGGHRARGDALAARQVVLDIAAIEYVPEVGSPHLGADF</sequence>
<reference evidence="5 6" key="1">
    <citation type="submission" date="2018-04" db="EMBL/GenBank/DDBJ databases">
        <title>Novel actinobacteria from marine sediment.</title>
        <authorList>
            <person name="Ng Z.Y."/>
            <person name="Tan G.Y.A."/>
        </authorList>
    </citation>
    <scope>NUCLEOTIDE SEQUENCE [LARGE SCALE GENOMIC DNA]</scope>
    <source>
        <strain evidence="5 6">TPS81</strain>
    </source>
</reference>
<evidence type="ECO:0000256" key="2">
    <source>
        <dbReference type="ARBA" id="ARBA00022801"/>
    </source>
</evidence>
<dbReference type="OrthoDB" id="3430427at2"/>
<dbReference type="InterPro" id="IPR036397">
    <property type="entry name" value="RNaseH_sf"/>
</dbReference>
<comment type="caution">
    <text evidence="5">The sequence shown here is derived from an EMBL/GenBank/DDBJ whole genome shotgun (WGS) entry which is preliminary data.</text>
</comment>
<organism evidence="5 6">
    <name type="scientific">Marinitenerispora sediminis</name>
    <dbReference type="NCBI Taxonomy" id="1931232"/>
    <lineage>
        <taxon>Bacteria</taxon>
        <taxon>Bacillati</taxon>
        <taxon>Actinomycetota</taxon>
        <taxon>Actinomycetes</taxon>
        <taxon>Streptosporangiales</taxon>
        <taxon>Nocardiopsidaceae</taxon>
        <taxon>Marinitenerispora</taxon>
    </lineage>
</organism>
<evidence type="ECO:0000256" key="3">
    <source>
        <dbReference type="ARBA" id="ARBA00022839"/>
    </source>
</evidence>